<dbReference type="VEuPathDB" id="FungiDB:PV06_11778"/>
<dbReference type="OrthoDB" id="3238794at2759"/>
<keyword evidence="4" id="KW-1185">Reference proteome</keyword>
<dbReference type="GO" id="GO:0051015">
    <property type="term" value="F:actin filament binding"/>
    <property type="evidence" value="ECO:0007669"/>
    <property type="project" value="TreeGrafter"/>
</dbReference>
<dbReference type="PANTHER" id="PTHR10672">
    <property type="entry name" value="ADDUCIN"/>
    <property type="match status" value="1"/>
</dbReference>
<dbReference type="Proteomes" id="UP000053342">
    <property type="component" value="Unassembled WGS sequence"/>
</dbReference>
<dbReference type="STRING" id="215243.A0A0D2A6C5"/>
<dbReference type="InterPro" id="IPR036409">
    <property type="entry name" value="Aldolase_II/adducin_N_sf"/>
</dbReference>
<dbReference type="Pfam" id="PF00596">
    <property type="entry name" value="Aldolase_II"/>
    <property type="match status" value="1"/>
</dbReference>
<dbReference type="HOGENOM" id="CLU_006033_1_2_1"/>
<dbReference type="EMBL" id="KN847392">
    <property type="protein sequence ID" value="KIW35906.1"/>
    <property type="molecule type" value="Genomic_DNA"/>
</dbReference>
<dbReference type="GeneID" id="27363852"/>
<dbReference type="PANTHER" id="PTHR10672:SF41">
    <property type="entry name" value="CLASS II ALDOLASE_ADDUCIN DOMAIN PROTEIN (AFU_ORTHOLOGUE AFUA_3G01330)"/>
    <property type="match status" value="1"/>
</dbReference>
<dbReference type="InterPro" id="IPR051017">
    <property type="entry name" value="Aldolase-II_Adducin_sf"/>
</dbReference>
<evidence type="ECO:0000256" key="1">
    <source>
        <dbReference type="SAM" id="MobiDB-lite"/>
    </source>
</evidence>
<accession>A0A0D2A6C5</accession>
<dbReference type="RefSeq" id="XP_016256122.1">
    <property type="nucleotide sequence ID" value="XM_016413506.1"/>
</dbReference>
<protein>
    <recommendedName>
        <fullName evidence="2">Class II aldolase/adducin N-terminal domain-containing protein</fullName>
    </recommendedName>
</protein>
<dbReference type="AlphaFoldDB" id="A0A0D2A6C5"/>
<dbReference type="SMART" id="SM01007">
    <property type="entry name" value="Aldolase_II"/>
    <property type="match status" value="1"/>
</dbReference>
<evidence type="ECO:0000313" key="4">
    <source>
        <dbReference type="Proteomes" id="UP000053342"/>
    </source>
</evidence>
<evidence type="ECO:0000259" key="2">
    <source>
        <dbReference type="SMART" id="SM01007"/>
    </source>
</evidence>
<feature type="region of interest" description="Disordered" evidence="1">
    <location>
        <begin position="1"/>
        <end position="28"/>
    </location>
</feature>
<sequence length="266" mass="28895">MATLTATSTQPSHGTLSAEGEFSSQEETAAKQEFMHAPTFKDKNEERKYLKNRLAAAFRIFGKYGFDEGVAGHITCRDPVEQNTFWHRILSRSTMTATIIGGGEHKLLNVAAFMIHSAIHAARPMLSAQRIVTTPTVALSVHLESQSTASLRTFFNGVVLAKEEGEVIAQALGNKKAALLQNHGLLTVGKTIEEATYWFLSLEKCCQVQLLADAAAAVHGAATLKMNKADAAFRHRTVGSAKAGWLSAKPPFDKVHYDTGADYCCN</sequence>
<organism evidence="3 4">
    <name type="scientific">Exophiala oligosperma</name>
    <dbReference type="NCBI Taxonomy" id="215243"/>
    <lineage>
        <taxon>Eukaryota</taxon>
        <taxon>Fungi</taxon>
        <taxon>Dikarya</taxon>
        <taxon>Ascomycota</taxon>
        <taxon>Pezizomycotina</taxon>
        <taxon>Eurotiomycetes</taxon>
        <taxon>Chaetothyriomycetidae</taxon>
        <taxon>Chaetothyriales</taxon>
        <taxon>Herpotrichiellaceae</taxon>
        <taxon>Exophiala</taxon>
    </lineage>
</organism>
<dbReference type="InterPro" id="IPR001303">
    <property type="entry name" value="Aldolase_II/adducin_N"/>
</dbReference>
<gene>
    <name evidence="3" type="ORF">PV06_11778</name>
</gene>
<reference evidence="3 4" key="1">
    <citation type="submission" date="2015-01" db="EMBL/GenBank/DDBJ databases">
        <title>The Genome Sequence of Exophiala oligosperma CBS72588.</title>
        <authorList>
            <consortium name="The Broad Institute Genomics Platform"/>
            <person name="Cuomo C."/>
            <person name="de Hoog S."/>
            <person name="Gorbushina A."/>
            <person name="Stielow B."/>
            <person name="Teixiera M."/>
            <person name="Abouelleil A."/>
            <person name="Chapman S.B."/>
            <person name="Priest M."/>
            <person name="Young S.K."/>
            <person name="Wortman J."/>
            <person name="Nusbaum C."/>
            <person name="Birren B."/>
        </authorList>
    </citation>
    <scope>NUCLEOTIDE SEQUENCE [LARGE SCALE GENOMIC DNA]</scope>
    <source>
        <strain evidence="3 4">CBS 72588</strain>
    </source>
</reference>
<dbReference type="Gene3D" id="3.40.225.10">
    <property type="entry name" value="Class II aldolase/adducin N-terminal domain"/>
    <property type="match status" value="1"/>
</dbReference>
<evidence type="ECO:0000313" key="3">
    <source>
        <dbReference type="EMBL" id="KIW35906.1"/>
    </source>
</evidence>
<proteinExistence type="predicted"/>
<dbReference type="GO" id="GO:0005856">
    <property type="term" value="C:cytoskeleton"/>
    <property type="evidence" value="ECO:0007669"/>
    <property type="project" value="TreeGrafter"/>
</dbReference>
<dbReference type="SUPFAM" id="SSF53639">
    <property type="entry name" value="AraD/HMP-PK domain-like"/>
    <property type="match status" value="1"/>
</dbReference>
<name>A0A0D2A6C5_9EURO</name>
<feature type="compositionally biased region" description="Polar residues" evidence="1">
    <location>
        <begin position="1"/>
        <end position="15"/>
    </location>
</feature>
<feature type="domain" description="Class II aldolase/adducin N-terminal" evidence="2">
    <location>
        <begin position="52"/>
        <end position="210"/>
    </location>
</feature>